<dbReference type="Proteomes" id="UP000823632">
    <property type="component" value="Unassembled WGS sequence"/>
</dbReference>
<feature type="site" description="Contributes to redox potential value" evidence="8">
    <location>
        <position position="34"/>
    </location>
</feature>
<evidence type="ECO:0000256" key="4">
    <source>
        <dbReference type="ARBA" id="ARBA00023157"/>
    </source>
</evidence>
<keyword evidence="3" id="KW-0249">Electron transport</keyword>
<evidence type="ECO:0000256" key="9">
    <source>
        <dbReference type="PIRSR" id="PIRSR000077-4"/>
    </source>
</evidence>
<comment type="similarity">
    <text evidence="1 7">Belongs to the thioredoxin family.</text>
</comment>
<dbReference type="Gene3D" id="3.40.30.10">
    <property type="entry name" value="Glutaredoxin"/>
    <property type="match status" value="1"/>
</dbReference>
<dbReference type="Pfam" id="PF00085">
    <property type="entry name" value="Thioredoxin"/>
    <property type="match status" value="1"/>
</dbReference>
<evidence type="ECO:0000256" key="2">
    <source>
        <dbReference type="ARBA" id="ARBA00022448"/>
    </source>
</evidence>
<dbReference type="InterPro" id="IPR013766">
    <property type="entry name" value="Thioredoxin_domain"/>
</dbReference>
<dbReference type="PROSITE" id="PS00194">
    <property type="entry name" value="THIOREDOXIN_1"/>
    <property type="match status" value="1"/>
</dbReference>
<keyword evidence="2" id="KW-0813">Transport</keyword>
<evidence type="ECO:0000256" key="1">
    <source>
        <dbReference type="ARBA" id="ARBA00008987"/>
    </source>
</evidence>
<dbReference type="PRINTS" id="PR00421">
    <property type="entry name" value="THIOREDOXIN"/>
</dbReference>
<reference evidence="11" key="2">
    <citation type="journal article" date="2021" name="PeerJ">
        <title>Extensive microbial diversity within the chicken gut microbiome revealed by metagenomics and culture.</title>
        <authorList>
            <person name="Gilroy R."/>
            <person name="Ravi A."/>
            <person name="Getino M."/>
            <person name="Pursley I."/>
            <person name="Horton D.L."/>
            <person name="Alikhan N.F."/>
            <person name="Baker D."/>
            <person name="Gharbi K."/>
            <person name="Hall N."/>
            <person name="Watson M."/>
            <person name="Adriaenssens E.M."/>
            <person name="Foster-Nyarko E."/>
            <person name="Jarju S."/>
            <person name="Secka A."/>
            <person name="Antonio M."/>
            <person name="Oren A."/>
            <person name="Chaudhuri R.R."/>
            <person name="La Ragione R."/>
            <person name="Hildebrand F."/>
            <person name="Pallen M.J."/>
        </authorList>
    </citation>
    <scope>NUCLEOTIDE SEQUENCE</scope>
    <source>
        <strain evidence="11">10192</strain>
    </source>
</reference>
<keyword evidence="4 9" id="KW-1015">Disulfide bond</keyword>
<dbReference type="GO" id="GO:0045454">
    <property type="term" value="P:cell redox homeostasis"/>
    <property type="evidence" value="ECO:0007669"/>
    <property type="project" value="TreeGrafter"/>
</dbReference>
<feature type="site" description="Deprotonates C-terminal active site Cys" evidence="8">
    <location>
        <position position="26"/>
    </location>
</feature>
<dbReference type="NCBIfam" id="TIGR01068">
    <property type="entry name" value="thioredoxin"/>
    <property type="match status" value="1"/>
</dbReference>
<reference evidence="11" key="1">
    <citation type="submission" date="2020-10" db="EMBL/GenBank/DDBJ databases">
        <authorList>
            <person name="Gilroy R."/>
        </authorList>
    </citation>
    <scope>NUCLEOTIDE SEQUENCE</scope>
    <source>
        <strain evidence="11">10192</strain>
    </source>
</reference>
<evidence type="ECO:0000256" key="7">
    <source>
        <dbReference type="PIRNR" id="PIRNR000077"/>
    </source>
</evidence>
<dbReference type="InterPro" id="IPR005746">
    <property type="entry name" value="Thioredoxin"/>
</dbReference>
<feature type="active site" description="Nucleophile" evidence="8">
    <location>
        <position position="35"/>
    </location>
</feature>
<dbReference type="InterPro" id="IPR036249">
    <property type="entry name" value="Thioredoxin-like_sf"/>
</dbReference>
<proteinExistence type="inferred from homology"/>
<feature type="domain" description="Thioredoxin" evidence="10">
    <location>
        <begin position="1"/>
        <end position="107"/>
    </location>
</feature>
<gene>
    <name evidence="11" type="primary">trxA</name>
    <name evidence="11" type="ORF">IAC76_04635</name>
</gene>
<protein>
    <recommendedName>
        <fullName evidence="6 7">Thioredoxin</fullName>
    </recommendedName>
</protein>
<dbReference type="GO" id="GO:0015035">
    <property type="term" value="F:protein-disulfide reductase activity"/>
    <property type="evidence" value="ECO:0007669"/>
    <property type="project" value="UniProtKB-UniRule"/>
</dbReference>
<evidence type="ECO:0000256" key="8">
    <source>
        <dbReference type="PIRSR" id="PIRSR000077-1"/>
    </source>
</evidence>
<comment type="caution">
    <text evidence="11">The sequence shown here is derived from an EMBL/GenBank/DDBJ whole genome shotgun (WGS) entry which is preliminary data.</text>
</comment>
<dbReference type="PIRSF" id="PIRSF000077">
    <property type="entry name" value="Thioredoxin"/>
    <property type="match status" value="1"/>
</dbReference>
<dbReference type="FunFam" id="3.40.30.10:FF:000001">
    <property type="entry name" value="Thioredoxin"/>
    <property type="match status" value="1"/>
</dbReference>
<feature type="site" description="Contributes to redox potential value" evidence="8">
    <location>
        <position position="33"/>
    </location>
</feature>
<dbReference type="PANTHER" id="PTHR45663:SF11">
    <property type="entry name" value="GEO12009P1"/>
    <property type="match status" value="1"/>
</dbReference>
<dbReference type="SUPFAM" id="SSF52833">
    <property type="entry name" value="Thioredoxin-like"/>
    <property type="match status" value="1"/>
</dbReference>
<evidence type="ECO:0000313" key="12">
    <source>
        <dbReference type="Proteomes" id="UP000823632"/>
    </source>
</evidence>
<evidence type="ECO:0000256" key="3">
    <source>
        <dbReference type="ARBA" id="ARBA00022982"/>
    </source>
</evidence>
<keyword evidence="5 9" id="KW-0676">Redox-active center</keyword>
<dbReference type="AlphaFoldDB" id="A0A9D9DN72"/>
<feature type="disulfide bond" description="Redox-active" evidence="9">
    <location>
        <begin position="32"/>
        <end position="35"/>
    </location>
</feature>
<feature type="active site" description="Nucleophile" evidence="8">
    <location>
        <position position="32"/>
    </location>
</feature>
<dbReference type="CDD" id="cd02947">
    <property type="entry name" value="TRX_family"/>
    <property type="match status" value="1"/>
</dbReference>
<dbReference type="InterPro" id="IPR017937">
    <property type="entry name" value="Thioredoxin_CS"/>
</dbReference>
<evidence type="ECO:0000259" key="10">
    <source>
        <dbReference type="PROSITE" id="PS51352"/>
    </source>
</evidence>
<evidence type="ECO:0000313" key="11">
    <source>
        <dbReference type="EMBL" id="MBO8430653.1"/>
    </source>
</evidence>
<organism evidence="11 12">
    <name type="scientific">Candidatus Scatousia excrementipullorum</name>
    <dbReference type="NCBI Taxonomy" id="2840936"/>
    <lineage>
        <taxon>Bacteria</taxon>
        <taxon>Candidatus Scatousia</taxon>
    </lineage>
</organism>
<evidence type="ECO:0000256" key="5">
    <source>
        <dbReference type="ARBA" id="ARBA00023284"/>
    </source>
</evidence>
<evidence type="ECO:0000256" key="6">
    <source>
        <dbReference type="NCBIfam" id="TIGR01068"/>
    </source>
</evidence>
<accession>A0A9D9DN72</accession>
<dbReference type="EMBL" id="JADIND010000096">
    <property type="protein sequence ID" value="MBO8430653.1"/>
    <property type="molecule type" value="Genomic_DNA"/>
</dbReference>
<dbReference type="PANTHER" id="PTHR45663">
    <property type="entry name" value="GEO12009P1"/>
    <property type="match status" value="1"/>
</dbReference>
<dbReference type="GO" id="GO:0005829">
    <property type="term" value="C:cytosol"/>
    <property type="evidence" value="ECO:0007669"/>
    <property type="project" value="TreeGrafter"/>
</dbReference>
<dbReference type="PROSITE" id="PS51352">
    <property type="entry name" value="THIOREDOXIN_2"/>
    <property type="match status" value="1"/>
</dbReference>
<sequence>MSNALDINDSNFEQEVLQSSTPVVVDFWAPWCGPCRKLSPILDEVANEFTGKVKFVKLNTDENLKTAKDYAISGLPSLLVFKDGKAVERLVGLMPKSSIISNIEKHM</sequence>
<name>A0A9D9DN72_9BACT</name>